<name>A0A812RLA7_SYMPI</name>
<evidence type="ECO:0000256" key="1">
    <source>
        <dbReference type="ARBA" id="ARBA00022737"/>
    </source>
</evidence>
<dbReference type="InterPro" id="IPR051240">
    <property type="entry name" value="Mito_RNA-Proc/Resp"/>
</dbReference>
<gene>
    <name evidence="2" type="ORF">SPIL2461_LOCUS10910</name>
</gene>
<evidence type="ECO:0000313" key="2">
    <source>
        <dbReference type="EMBL" id="CAE7447355.1"/>
    </source>
</evidence>
<dbReference type="GO" id="GO:0003729">
    <property type="term" value="F:mRNA binding"/>
    <property type="evidence" value="ECO:0007669"/>
    <property type="project" value="TreeGrafter"/>
</dbReference>
<sequence length="304" mass="33610">SQAIDDQCVERANRYQHQQERGRRFYALTPDERKLVSALNIAGRRGDWSQVSRVWGKYSGHAVPAHGAAMQAAYRCGRYEDAAAIYRRLRNVPGVRIDPVILQQGLKIFGKLQDGKAVARIWSEATAASQVNRIVAGSRINAAASMGDIEGAAECLDYMISHQIEPDVPPFNSAINACANADPPKAHAAMYFYDLILKKSLQPTVMTFTSLVRAHRLTRAADLRAIRASMGKRDIKPDQVFAEAFMGAAFGGRVPASVAQVRRHIAEMSQERRQELQDALNDFKKIQVMTGLCWLVDRACSGPA</sequence>
<dbReference type="OrthoDB" id="413355at2759"/>
<keyword evidence="3" id="KW-1185">Reference proteome</keyword>
<dbReference type="InterPro" id="IPR011990">
    <property type="entry name" value="TPR-like_helical_dom_sf"/>
</dbReference>
<comment type="caution">
    <text evidence="2">The sequence shown here is derived from an EMBL/GenBank/DDBJ whole genome shotgun (WGS) entry which is preliminary data.</text>
</comment>
<evidence type="ECO:0000313" key="3">
    <source>
        <dbReference type="Proteomes" id="UP000649617"/>
    </source>
</evidence>
<proteinExistence type="predicted"/>
<organism evidence="2 3">
    <name type="scientific">Symbiodinium pilosum</name>
    <name type="common">Dinoflagellate</name>
    <dbReference type="NCBI Taxonomy" id="2952"/>
    <lineage>
        <taxon>Eukaryota</taxon>
        <taxon>Sar</taxon>
        <taxon>Alveolata</taxon>
        <taxon>Dinophyceae</taxon>
        <taxon>Suessiales</taxon>
        <taxon>Symbiodiniaceae</taxon>
        <taxon>Symbiodinium</taxon>
    </lineage>
</organism>
<protein>
    <recommendedName>
        <fullName evidence="4">Pentacotripeptide-repeat region of PRORP domain-containing protein</fullName>
    </recommendedName>
</protein>
<keyword evidence="1" id="KW-0677">Repeat</keyword>
<dbReference type="EMBL" id="CAJNIZ010021013">
    <property type="protein sequence ID" value="CAE7447355.1"/>
    <property type="molecule type" value="Genomic_DNA"/>
</dbReference>
<evidence type="ECO:0008006" key="4">
    <source>
        <dbReference type="Google" id="ProtNLM"/>
    </source>
</evidence>
<feature type="non-terminal residue" evidence="2">
    <location>
        <position position="1"/>
    </location>
</feature>
<dbReference type="Proteomes" id="UP000649617">
    <property type="component" value="Unassembled WGS sequence"/>
</dbReference>
<dbReference type="PANTHER" id="PTHR47933">
    <property type="entry name" value="PENTATRICOPEPTIDE REPEAT-CONTAINING PROTEIN 1, MITOCHONDRIAL"/>
    <property type="match status" value="1"/>
</dbReference>
<accession>A0A812RLA7</accession>
<dbReference type="PANTHER" id="PTHR47933:SF11">
    <property type="entry name" value="PENTATRICOPEPTIDE REPEAT-CONTAINING PROTEIN 2"/>
    <property type="match status" value="1"/>
</dbReference>
<reference evidence="2" key="1">
    <citation type="submission" date="2021-02" db="EMBL/GenBank/DDBJ databases">
        <authorList>
            <person name="Dougan E. K."/>
            <person name="Rhodes N."/>
            <person name="Thang M."/>
            <person name="Chan C."/>
        </authorList>
    </citation>
    <scope>NUCLEOTIDE SEQUENCE</scope>
</reference>
<dbReference type="AlphaFoldDB" id="A0A812RLA7"/>
<dbReference type="Gene3D" id="1.25.40.10">
    <property type="entry name" value="Tetratricopeptide repeat domain"/>
    <property type="match status" value="1"/>
</dbReference>